<reference evidence="1" key="2">
    <citation type="journal article" date="2015" name="Fish Shellfish Immunol.">
        <title>Early steps in the European eel (Anguilla anguilla)-Vibrio vulnificus interaction in the gills: Role of the RtxA13 toxin.</title>
        <authorList>
            <person name="Callol A."/>
            <person name="Pajuelo D."/>
            <person name="Ebbesson L."/>
            <person name="Teles M."/>
            <person name="MacKenzie S."/>
            <person name="Amaro C."/>
        </authorList>
    </citation>
    <scope>NUCLEOTIDE SEQUENCE</scope>
</reference>
<name>A0A0E9WB46_ANGAN</name>
<organism evidence="1">
    <name type="scientific">Anguilla anguilla</name>
    <name type="common">European freshwater eel</name>
    <name type="synonym">Muraena anguilla</name>
    <dbReference type="NCBI Taxonomy" id="7936"/>
    <lineage>
        <taxon>Eukaryota</taxon>
        <taxon>Metazoa</taxon>
        <taxon>Chordata</taxon>
        <taxon>Craniata</taxon>
        <taxon>Vertebrata</taxon>
        <taxon>Euteleostomi</taxon>
        <taxon>Actinopterygii</taxon>
        <taxon>Neopterygii</taxon>
        <taxon>Teleostei</taxon>
        <taxon>Anguilliformes</taxon>
        <taxon>Anguillidae</taxon>
        <taxon>Anguilla</taxon>
    </lineage>
</organism>
<dbReference type="AlphaFoldDB" id="A0A0E9WB46"/>
<proteinExistence type="predicted"/>
<evidence type="ECO:0000313" key="1">
    <source>
        <dbReference type="EMBL" id="JAH87624.1"/>
    </source>
</evidence>
<protein>
    <submittedName>
        <fullName evidence="1">Uncharacterized protein</fullName>
    </submittedName>
</protein>
<dbReference type="EMBL" id="GBXM01020953">
    <property type="protein sequence ID" value="JAH87624.1"/>
    <property type="molecule type" value="Transcribed_RNA"/>
</dbReference>
<accession>A0A0E9WB46</accession>
<reference evidence="1" key="1">
    <citation type="submission" date="2014-11" db="EMBL/GenBank/DDBJ databases">
        <authorList>
            <person name="Amaro Gonzalez C."/>
        </authorList>
    </citation>
    <scope>NUCLEOTIDE SEQUENCE</scope>
</reference>
<sequence length="31" mass="3561">MQAMKGQKKKIQCPPKLLAPLINMSKNDRIH</sequence>